<feature type="region of interest" description="Disordered" evidence="1">
    <location>
        <begin position="1"/>
        <end position="66"/>
    </location>
</feature>
<proteinExistence type="predicted"/>
<organism evidence="2 3">
    <name type="scientific">Dothistroma septosporum (strain NZE10 / CBS 128990)</name>
    <name type="common">Red band needle blight fungus</name>
    <name type="synonym">Mycosphaerella pini</name>
    <dbReference type="NCBI Taxonomy" id="675120"/>
    <lineage>
        <taxon>Eukaryota</taxon>
        <taxon>Fungi</taxon>
        <taxon>Dikarya</taxon>
        <taxon>Ascomycota</taxon>
        <taxon>Pezizomycotina</taxon>
        <taxon>Dothideomycetes</taxon>
        <taxon>Dothideomycetidae</taxon>
        <taxon>Mycosphaerellales</taxon>
        <taxon>Mycosphaerellaceae</taxon>
        <taxon>Dothistroma</taxon>
    </lineage>
</organism>
<dbReference type="Proteomes" id="UP000016933">
    <property type="component" value="Unassembled WGS sequence"/>
</dbReference>
<feature type="compositionally biased region" description="Basic and acidic residues" evidence="1">
    <location>
        <begin position="258"/>
        <end position="271"/>
    </location>
</feature>
<evidence type="ECO:0000313" key="2">
    <source>
        <dbReference type="EMBL" id="EME46898.1"/>
    </source>
</evidence>
<evidence type="ECO:0000256" key="1">
    <source>
        <dbReference type="SAM" id="MobiDB-lite"/>
    </source>
</evidence>
<sequence>MPQPVPHRLRGSAISPSMLRRASSRISLRRRSEDNGEGLTTTTPPVPSVPPTYNSSAATTSSSPPRLDRVLDASIFQNMTSAIQPAEGDLYQKLATTAKGFIESTNAATPRDNNPNYELIKSYAAPHFRIDWGPKLFAQSSPVLGEAKDIDGFLNHIRSMSVNLSTWAVLIQDLSVDTRRRTVVARADFWMLPNGSEKVCNDIVFFMKMDQTGEKIIDCTEYVDPEASRIIKDRIAATRWEAGKAETQAQAHSAVNGAREEEGRSEIARKA</sequence>
<dbReference type="EMBL" id="KB446537">
    <property type="protein sequence ID" value="EME46898.1"/>
    <property type="molecule type" value="Genomic_DNA"/>
</dbReference>
<name>N1PVC6_DOTSN</name>
<dbReference type="OMA" id="VARADFW"/>
<feature type="compositionally biased region" description="Low complexity" evidence="1">
    <location>
        <begin position="17"/>
        <end position="26"/>
    </location>
</feature>
<accession>N1PVC6</accession>
<feature type="region of interest" description="Disordered" evidence="1">
    <location>
        <begin position="246"/>
        <end position="271"/>
    </location>
</feature>
<protein>
    <recommendedName>
        <fullName evidence="4">SnoaL-like domain-containing protein</fullName>
    </recommendedName>
</protein>
<evidence type="ECO:0008006" key="4">
    <source>
        <dbReference type="Google" id="ProtNLM"/>
    </source>
</evidence>
<evidence type="ECO:0000313" key="3">
    <source>
        <dbReference type="Proteomes" id="UP000016933"/>
    </source>
</evidence>
<feature type="compositionally biased region" description="Low complexity" evidence="1">
    <location>
        <begin position="51"/>
        <end position="65"/>
    </location>
</feature>
<gene>
    <name evidence="2" type="ORF">DOTSEDRAFT_70748</name>
</gene>
<reference evidence="2 3" key="2">
    <citation type="journal article" date="2012" name="PLoS Pathog.">
        <title>Diverse lifestyles and strategies of plant pathogenesis encoded in the genomes of eighteen Dothideomycetes fungi.</title>
        <authorList>
            <person name="Ohm R.A."/>
            <person name="Feau N."/>
            <person name="Henrissat B."/>
            <person name="Schoch C.L."/>
            <person name="Horwitz B.A."/>
            <person name="Barry K.W."/>
            <person name="Condon B.J."/>
            <person name="Copeland A.C."/>
            <person name="Dhillon B."/>
            <person name="Glaser F."/>
            <person name="Hesse C.N."/>
            <person name="Kosti I."/>
            <person name="LaButti K."/>
            <person name="Lindquist E.A."/>
            <person name="Lucas S."/>
            <person name="Salamov A.A."/>
            <person name="Bradshaw R.E."/>
            <person name="Ciuffetti L."/>
            <person name="Hamelin R.C."/>
            <person name="Kema G.H.J."/>
            <person name="Lawrence C."/>
            <person name="Scott J.A."/>
            <person name="Spatafora J.W."/>
            <person name="Turgeon B.G."/>
            <person name="de Wit P.J.G.M."/>
            <person name="Zhong S."/>
            <person name="Goodwin S.B."/>
            <person name="Grigoriev I.V."/>
        </authorList>
    </citation>
    <scope>NUCLEOTIDE SEQUENCE [LARGE SCALE GENOMIC DNA]</scope>
    <source>
        <strain evidence="3">NZE10 / CBS 128990</strain>
    </source>
</reference>
<dbReference type="Gene3D" id="3.10.450.50">
    <property type="match status" value="1"/>
</dbReference>
<dbReference type="OrthoDB" id="414540at2759"/>
<reference evidence="3" key="1">
    <citation type="journal article" date="2012" name="PLoS Genet.">
        <title>The genomes of the fungal plant pathogens Cladosporium fulvum and Dothistroma septosporum reveal adaptation to different hosts and lifestyles but also signatures of common ancestry.</title>
        <authorList>
            <person name="de Wit P.J.G.M."/>
            <person name="van der Burgt A."/>
            <person name="Oekmen B."/>
            <person name="Stergiopoulos I."/>
            <person name="Abd-Elsalam K.A."/>
            <person name="Aerts A.L."/>
            <person name="Bahkali A.H."/>
            <person name="Beenen H.G."/>
            <person name="Chettri P."/>
            <person name="Cox M.P."/>
            <person name="Datema E."/>
            <person name="de Vries R.P."/>
            <person name="Dhillon B."/>
            <person name="Ganley A.R."/>
            <person name="Griffiths S.A."/>
            <person name="Guo Y."/>
            <person name="Hamelin R.C."/>
            <person name="Henrissat B."/>
            <person name="Kabir M.S."/>
            <person name="Jashni M.K."/>
            <person name="Kema G."/>
            <person name="Klaubauf S."/>
            <person name="Lapidus A."/>
            <person name="Levasseur A."/>
            <person name="Lindquist E."/>
            <person name="Mehrabi R."/>
            <person name="Ohm R.A."/>
            <person name="Owen T.J."/>
            <person name="Salamov A."/>
            <person name="Schwelm A."/>
            <person name="Schijlen E."/>
            <person name="Sun H."/>
            <person name="van den Burg H.A."/>
            <person name="van Ham R.C.H.J."/>
            <person name="Zhang S."/>
            <person name="Goodwin S.B."/>
            <person name="Grigoriev I.V."/>
            <person name="Collemare J."/>
            <person name="Bradshaw R.E."/>
        </authorList>
    </citation>
    <scope>NUCLEOTIDE SEQUENCE [LARGE SCALE GENOMIC DNA]</scope>
    <source>
        <strain evidence="3">NZE10 / CBS 128990</strain>
    </source>
</reference>
<keyword evidence="3" id="KW-1185">Reference proteome</keyword>
<dbReference type="eggNOG" id="ENOG502SUWJ">
    <property type="taxonomic scope" value="Eukaryota"/>
</dbReference>
<dbReference type="AlphaFoldDB" id="N1PVC6"/>
<dbReference type="HOGENOM" id="CLU_1026815_0_0_1"/>